<keyword evidence="1" id="KW-0614">Plasmid</keyword>
<proteinExistence type="predicted"/>
<evidence type="ECO:0000313" key="2">
    <source>
        <dbReference type="Proteomes" id="UP000070260"/>
    </source>
</evidence>
<name>A0A140GRB0_CLOPF</name>
<protein>
    <submittedName>
        <fullName evidence="1">Putative endopeptidase</fullName>
    </submittedName>
</protein>
<sequence>MEIRKNLKEKENLKGKVLRDYEKFEEDLKDGKYTIVKYLGFTVLIHKDWRNEVSECLKIFKYLNEKILNGGLSEALNEKEYMVLFDKRTFFKTYGTHLDKDSSDKYFFKNTIIIRKKGFTGHYCQTFVHELSHFIDYYLSNDEKNRYSNKNNFSYILKKGDNLFVKFVKNIKELLHSEYKEKADKEAFAETFAHYVMVKMKNEKYKNFNYLKKDNKNLNEAYKKINESINLIKIKA</sequence>
<evidence type="ECO:0000313" key="1">
    <source>
        <dbReference type="EMBL" id="AMN31069.1"/>
    </source>
</evidence>
<organism evidence="1 2">
    <name type="scientific">Clostridium perfringens</name>
    <dbReference type="NCBI Taxonomy" id="1502"/>
    <lineage>
        <taxon>Bacteria</taxon>
        <taxon>Bacillati</taxon>
        <taxon>Bacillota</taxon>
        <taxon>Clostridia</taxon>
        <taxon>Eubacteriales</taxon>
        <taxon>Clostridiaceae</taxon>
        <taxon>Clostridium</taxon>
    </lineage>
</organism>
<dbReference type="PATRIC" id="fig|1502.177.peg.3360"/>
<dbReference type="InterPro" id="IPR024079">
    <property type="entry name" value="MetalloPept_cat_dom_sf"/>
</dbReference>
<accession>A0A140GRB0</accession>
<dbReference type="SUPFAM" id="SSF55486">
    <property type="entry name" value="Metalloproteases ('zincins'), catalytic domain"/>
    <property type="match status" value="1"/>
</dbReference>
<dbReference type="Gene3D" id="3.40.390.10">
    <property type="entry name" value="Collagenase (Catalytic Domain)"/>
    <property type="match status" value="1"/>
</dbReference>
<geneLocation type="plasmid" evidence="1 2">
    <name>pJFP838A</name>
</geneLocation>
<dbReference type="AlphaFoldDB" id="A0A140GRB0"/>
<dbReference type="Proteomes" id="UP000070260">
    <property type="component" value="Plasmid pJFP838A"/>
</dbReference>
<gene>
    <name evidence="1" type="ORF">JFP838_pA0153</name>
</gene>
<reference evidence="1 2" key="1">
    <citation type="journal article" date="2016" name="PLoS ONE">
        <title>Plasmid Characterization and Chromosome Analysis of Two netF+ Clostridium perfringens Isolates Associated with Foal and Canine Necrotizing Enteritis.</title>
        <authorList>
            <person name="Mehdizadeh Gohari I."/>
            <person name="Kropinski A.M."/>
            <person name="Weese S.J."/>
            <person name="Parreira V.R."/>
            <person name="Whitehead A.E."/>
            <person name="Boerlin P."/>
            <person name="Prescott J.F."/>
        </authorList>
    </citation>
    <scope>NUCLEOTIDE SEQUENCE [LARGE SCALE GENOMIC DNA]</scope>
    <source>
        <strain evidence="1 2">JP838</strain>
        <plasmid evidence="2">Plasmid pJFP838A</plasmid>
    </source>
</reference>
<dbReference type="RefSeq" id="WP_061429673.1">
    <property type="nucleotide sequence ID" value="NZ_CATNZX010000001.1"/>
</dbReference>
<dbReference type="EMBL" id="CP013615">
    <property type="protein sequence ID" value="AMN31069.1"/>
    <property type="molecule type" value="Genomic_DNA"/>
</dbReference>
<dbReference type="GO" id="GO:0008237">
    <property type="term" value="F:metallopeptidase activity"/>
    <property type="evidence" value="ECO:0007669"/>
    <property type="project" value="InterPro"/>
</dbReference>